<keyword evidence="4 8" id="KW-0812">Transmembrane</keyword>
<evidence type="ECO:0000256" key="4">
    <source>
        <dbReference type="ARBA" id="ARBA00022692"/>
    </source>
</evidence>
<comment type="similarity">
    <text evidence="2 8">Belongs to the SPCS2 family.</text>
</comment>
<sequence length="200" mass="22534">MKGKPLKPPAPEDVDDIPKLGTMYCTQEIGKILHTSTLVVSVDHLRSLCPQELGNFGLKEDVAASWIKISFMLLLSGVGTYSALFTSVEKSRDKLQLTVVAFFVIFVIMMIYEKLVLRGASFRAFLDDGSKVYLWCTVNWKDGTYDIAYSLHGAVTHSDTFKVPLGEIFYENGEMDEEYYQLSMAKFCDEIRAIDSKKSN</sequence>
<evidence type="ECO:0000256" key="6">
    <source>
        <dbReference type="ARBA" id="ARBA00022989"/>
    </source>
</evidence>
<comment type="subcellular location">
    <subcellularLocation>
        <location evidence="1 8">Endoplasmic reticulum membrane</location>
        <topology evidence="1 8">Multi-pass membrane protein</topology>
    </subcellularLocation>
</comment>
<evidence type="ECO:0000256" key="3">
    <source>
        <dbReference type="ARBA" id="ARBA00017057"/>
    </source>
</evidence>
<proteinExistence type="inferred from homology"/>
<keyword evidence="10" id="KW-1185">Reference proteome</keyword>
<evidence type="ECO:0000256" key="5">
    <source>
        <dbReference type="ARBA" id="ARBA00022824"/>
    </source>
</evidence>
<evidence type="ECO:0000256" key="1">
    <source>
        <dbReference type="ARBA" id="ARBA00004477"/>
    </source>
</evidence>
<evidence type="ECO:0000256" key="8">
    <source>
        <dbReference type="RuleBase" id="RU368033"/>
    </source>
</evidence>
<dbReference type="Pfam" id="PF06703">
    <property type="entry name" value="SPC25"/>
    <property type="match status" value="1"/>
</dbReference>
<dbReference type="AlphaFoldDB" id="A0AAD8PFC6"/>
<gene>
    <name evidence="9" type="ORF">BgAZ_101950</name>
</gene>
<feature type="transmembrane region" description="Helical" evidence="8">
    <location>
        <begin position="94"/>
        <end position="112"/>
    </location>
</feature>
<keyword evidence="5 8" id="KW-0256">Endoplasmic reticulum</keyword>
<evidence type="ECO:0000256" key="7">
    <source>
        <dbReference type="ARBA" id="ARBA00023136"/>
    </source>
</evidence>
<keyword evidence="7 8" id="KW-0472">Membrane</keyword>
<dbReference type="Proteomes" id="UP001230268">
    <property type="component" value="Unassembled WGS sequence"/>
</dbReference>
<dbReference type="EMBL" id="JAVEPI010000001">
    <property type="protein sequence ID" value="KAK1444289.1"/>
    <property type="molecule type" value="Genomic_DNA"/>
</dbReference>
<evidence type="ECO:0000256" key="2">
    <source>
        <dbReference type="ARBA" id="ARBA00007324"/>
    </source>
</evidence>
<keyword evidence="6 8" id="KW-1133">Transmembrane helix</keyword>
<comment type="function">
    <text evidence="8">Component of the signal peptidase complex (SPC) which catalyzes the cleavage of N-terminal signal sequences from nascent proteins as they are translocated into the lumen of the endoplasmic reticulum. Enhances the enzymatic activity of SPC and facilitates the interactions between different components of the translocation site.</text>
</comment>
<dbReference type="InterPro" id="IPR009582">
    <property type="entry name" value="Spc2/SPCS2"/>
</dbReference>
<feature type="transmembrane region" description="Helical" evidence="8">
    <location>
        <begin position="69"/>
        <end position="88"/>
    </location>
</feature>
<dbReference type="GO" id="GO:0005787">
    <property type="term" value="C:signal peptidase complex"/>
    <property type="evidence" value="ECO:0007669"/>
    <property type="project" value="UniProtKB-UniRule"/>
</dbReference>
<accession>A0AAD8PFC6</accession>
<evidence type="ECO:0000313" key="9">
    <source>
        <dbReference type="EMBL" id="KAK1444289.1"/>
    </source>
</evidence>
<reference evidence="9" key="1">
    <citation type="submission" date="2023-08" db="EMBL/GenBank/DDBJ databases">
        <title>Draft sequence of the Babesia gibsoni genome.</title>
        <authorList>
            <person name="Yamagishi J.Y."/>
            <person name="Xuan X.X."/>
        </authorList>
    </citation>
    <scope>NUCLEOTIDE SEQUENCE</scope>
    <source>
        <strain evidence="9">Azabu</strain>
    </source>
</reference>
<dbReference type="GO" id="GO:0008233">
    <property type="term" value="F:peptidase activity"/>
    <property type="evidence" value="ECO:0007669"/>
    <property type="project" value="UniProtKB-UniRule"/>
</dbReference>
<protein>
    <recommendedName>
        <fullName evidence="3 8">Signal peptidase complex subunit 2</fullName>
    </recommendedName>
</protein>
<evidence type="ECO:0000313" key="10">
    <source>
        <dbReference type="Proteomes" id="UP001230268"/>
    </source>
</evidence>
<comment type="caution">
    <text evidence="9">The sequence shown here is derived from an EMBL/GenBank/DDBJ whole genome shotgun (WGS) entry which is preliminary data.</text>
</comment>
<dbReference type="GO" id="GO:0006465">
    <property type="term" value="P:signal peptide processing"/>
    <property type="evidence" value="ECO:0007669"/>
    <property type="project" value="UniProtKB-UniRule"/>
</dbReference>
<organism evidence="9 10">
    <name type="scientific">Babesia gibsoni</name>
    <dbReference type="NCBI Taxonomy" id="33632"/>
    <lineage>
        <taxon>Eukaryota</taxon>
        <taxon>Sar</taxon>
        <taxon>Alveolata</taxon>
        <taxon>Apicomplexa</taxon>
        <taxon>Aconoidasida</taxon>
        <taxon>Piroplasmida</taxon>
        <taxon>Babesiidae</taxon>
        <taxon>Babesia</taxon>
    </lineage>
</organism>
<name>A0AAD8PFC6_BABGI</name>